<protein>
    <recommendedName>
        <fullName evidence="1">Glyoxalase-related protein domain-containing protein</fullName>
    </recommendedName>
</protein>
<evidence type="ECO:0000313" key="2">
    <source>
        <dbReference type="EMBL" id="THF50984.1"/>
    </source>
</evidence>
<keyword evidence="3" id="KW-1185">Reference proteome</keyword>
<dbReference type="InterPro" id="IPR045517">
    <property type="entry name" value="Glyoxalase_8"/>
</dbReference>
<reference evidence="2 3" key="1">
    <citation type="submission" date="2019-04" db="EMBL/GenBank/DDBJ databases">
        <title>Rhizobium terrae sp. nov., isolated from a paddy soil.</title>
        <authorList>
            <person name="Lin S.-Y."/>
            <person name="Hameed A."/>
            <person name="Huang H.-I."/>
            <person name="Young C.-C."/>
        </authorList>
    </citation>
    <scope>NUCLEOTIDE SEQUENCE [LARGE SCALE GENOMIC DNA]</scope>
    <source>
        <strain evidence="2 3">CC-HIH110</strain>
    </source>
</reference>
<evidence type="ECO:0000313" key="3">
    <source>
        <dbReference type="Proteomes" id="UP000310754"/>
    </source>
</evidence>
<name>A0A4S3ZYN3_9HYPH</name>
<evidence type="ECO:0000259" key="1">
    <source>
        <dbReference type="Pfam" id="PF20066"/>
    </source>
</evidence>
<sequence length="142" mass="15734">MINRLPSREAAKKQAATLRARLHAEGHAVSHSKALELIARQHGFRDWNTLHAAIGNRVPVAWQVGDRVSGFYLGQKFEAEIVTVSRQGEGWFALSLALDEAVDVVTFDSFSAFRKRVRGTIGPDGQTVEKTSDGRPHLQLDM</sequence>
<feature type="domain" description="Glyoxalase-related protein" evidence="1">
    <location>
        <begin position="3"/>
        <end position="142"/>
    </location>
</feature>
<comment type="caution">
    <text evidence="2">The sequence shown here is derived from an EMBL/GenBank/DDBJ whole genome shotgun (WGS) entry which is preliminary data.</text>
</comment>
<proteinExistence type="predicted"/>
<gene>
    <name evidence="2" type="ORF">E6C51_09160</name>
</gene>
<accession>A0A4S3ZYN3</accession>
<dbReference type="Proteomes" id="UP000310754">
    <property type="component" value="Unassembled WGS sequence"/>
</dbReference>
<dbReference type="AlphaFoldDB" id="A0A4S3ZYN3"/>
<organism evidence="2 3">
    <name type="scientific">Allorhizobium terrae</name>
    <dbReference type="NCBI Taxonomy" id="1848972"/>
    <lineage>
        <taxon>Bacteria</taxon>
        <taxon>Pseudomonadati</taxon>
        <taxon>Pseudomonadota</taxon>
        <taxon>Alphaproteobacteria</taxon>
        <taxon>Hyphomicrobiales</taxon>
        <taxon>Rhizobiaceae</taxon>
        <taxon>Rhizobium/Agrobacterium group</taxon>
        <taxon>Allorhizobium</taxon>
    </lineage>
</organism>
<dbReference type="EMBL" id="SSOA01000003">
    <property type="protein sequence ID" value="THF50984.1"/>
    <property type="molecule type" value="Genomic_DNA"/>
</dbReference>
<dbReference type="Pfam" id="PF20066">
    <property type="entry name" value="Glyoxalase_8"/>
    <property type="match status" value="1"/>
</dbReference>
<dbReference type="RefSeq" id="WP_190235730.1">
    <property type="nucleotide sequence ID" value="NZ_SSOA01000003.1"/>
</dbReference>